<name>A0ACC0DP57_9BASI</name>
<sequence length="72" mass="8617">MIMKKAKYDPIDKATPIREANKYHKILINKNLPSMKHMEYKSTYHPLDFSSFLSFTMYDFYNTPHMDHADNT</sequence>
<proteinExistence type="predicted"/>
<gene>
    <name evidence="1" type="ORF">MJO28_016502</name>
</gene>
<evidence type="ECO:0000313" key="2">
    <source>
        <dbReference type="Proteomes" id="UP001060170"/>
    </source>
</evidence>
<keyword evidence="2" id="KW-1185">Reference proteome</keyword>
<comment type="caution">
    <text evidence="1">The sequence shown here is derived from an EMBL/GenBank/DDBJ whole genome shotgun (WGS) entry which is preliminary data.</text>
</comment>
<evidence type="ECO:0000313" key="1">
    <source>
        <dbReference type="EMBL" id="KAI7935631.1"/>
    </source>
</evidence>
<reference evidence="2" key="1">
    <citation type="journal article" date="2018" name="BMC Genomics">
        <title>Genomic insights into host adaptation between the wheat stripe rust pathogen (Puccinia striiformis f. sp. tritici) and the barley stripe rust pathogen (Puccinia striiformis f. sp. hordei).</title>
        <authorList>
            <person name="Xia C."/>
            <person name="Wang M."/>
            <person name="Yin C."/>
            <person name="Cornejo O.E."/>
            <person name="Hulbert S.H."/>
            <person name="Chen X."/>
        </authorList>
    </citation>
    <scope>NUCLEOTIDE SEQUENCE [LARGE SCALE GENOMIC DNA]</scope>
    <source>
        <strain evidence="2">93-210</strain>
    </source>
</reference>
<dbReference type="Proteomes" id="UP001060170">
    <property type="component" value="Chromosome 18"/>
</dbReference>
<reference evidence="1 2" key="3">
    <citation type="journal article" date="2022" name="Microbiol. Spectr.">
        <title>Folding features and dynamics of 3D genome architecture in plant fungal pathogens.</title>
        <authorList>
            <person name="Xia C."/>
        </authorList>
    </citation>
    <scope>NUCLEOTIDE SEQUENCE [LARGE SCALE GENOMIC DNA]</scope>
    <source>
        <strain evidence="1 2">93-210</strain>
    </source>
</reference>
<organism evidence="1 2">
    <name type="scientific">Puccinia striiformis f. sp. tritici</name>
    <dbReference type="NCBI Taxonomy" id="168172"/>
    <lineage>
        <taxon>Eukaryota</taxon>
        <taxon>Fungi</taxon>
        <taxon>Dikarya</taxon>
        <taxon>Basidiomycota</taxon>
        <taxon>Pucciniomycotina</taxon>
        <taxon>Pucciniomycetes</taxon>
        <taxon>Pucciniales</taxon>
        <taxon>Pucciniaceae</taxon>
        <taxon>Puccinia</taxon>
    </lineage>
</organism>
<protein>
    <submittedName>
        <fullName evidence="1">Uncharacterized protein</fullName>
    </submittedName>
</protein>
<reference evidence="2" key="2">
    <citation type="journal article" date="2018" name="Mol. Plant Microbe Interact.">
        <title>Genome sequence resources for the wheat stripe rust pathogen (Puccinia striiformis f. sp. tritici) and the barley stripe rust pathogen (Puccinia striiformis f. sp. hordei).</title>
        <authorList>
            <person name="Xia C."/>
            <person name="Wang M."/>
            <person name="Yin C."/>
            <person name="Cornejo O.E."/>
            <person name="Hulbert S.H."/>
            <person name="Chen X."/>
        </authorList>
    </citation>
    <scope>NUCLEOTIDE SEQUENCE [LARGE SCALE GENOMIC DNA]</scope>
    <source>
        <strain evidence="2">93-210</strain>
    </source>
</reference>
<dbReference type="EMBL" id="CM045882">
    <property type="protein sequence ID" value="KAI7935631.1"/>
    <property type="molecule type" value="Genomic_DNA"/>
</dbReference>
<accession>A0ACC0DP57</accession>